<name>A0A0F8WBW4_9ZZZZ</name>
<evidence type="ECO:0008006" key="3">
    <source>
        <dbReference type="Google" id="ProtNLM"/>
    </source>
</evidence>
<evidence type="ECO:0000313" key="2">
    <source>
        <dbReference type="EMBL" id="KKK54083.1"/>
    </source>
</evidence>
<reference evidence="2" key="1">
    <citation type="journal article" date="2015" name="Nature">
        <title>Complex archaea that bridge the gap between prokaryotes and eukaryotes.</title>
        <authorList>
            <person name="Spang A."/>
            <person name="Saw J.H."/>
            <person name="Jorgensen S.L."/>
            <person name="Zaremba-Niedzwiedzka K."/>
            <person name="Martijn J."/>
            <person name="Lind A.E."/>
            <person name="van Eijk R."/>
            <person name="Schleper C."/>
            <person name="Guy L."/>
            <person name="Ettema T.J."/>
        </authorList>
    </citation>
    <scope>NUCLEOTIDE SEQUENCE</scope>
</reference>
<gene>
    <name evidence="2" type="ORF">LCGC14_3088330</name>
</gene>
<sequence>MKEMRVLVACEFSGIGREAFRSKGHDAWSCDIIPSEGCPTHHIQGDVLEVLEDDWDLIIAHPPCTYLSNAGACRLYPTKGNIDEEQKRQIRRDEHGRPFSGPSCEHGIPYGTMWPCKICMQPKPTAPPEQGDPSLAVSCVGPPPKKPEQREEKKCPECGIIVGVPTRTCNCGFDFVNLSKEKKEKKEKT</sequence>
<proteinExistence type="predicted"/>
<comment type="caution">
    <text evidence="2">The sequence shown here is derived from an EMBL/GenBank/DDBJ whole genome shotgun (WGS) entry which is preliminary data.</text>
</comment>
<protein>
    <recommendedName>
        <fullName evidence="3">DNA cytosine methyltransferase</fullName>
    </recommendedName>
</protein>
<dbReference type="EMBL" id="LAZR01066181">
    <property type="protein sequence ID" value="KKK54083.1"/>
    <property type="molecule type" value="Genomic_DNA"/>
</dbReference>
<feature type="non-terminal residue" evidence="2">
    <location>
        <position position="189"/>
    </location>
</feature>
<organism evidence="2">
    <name type="scientific">marine sediment metagenome</name>
    <dbReference type="NCBI Taxonomy" id="412755"/>
    <lineage>
        <taxon>unclassified sequences</taxon>
        <taxon>metagenomes</taxon>
        <taxon>ecological metagenomes</taxon>
    </lineage>
</organism>
<feature type="region of interest" description="Disordered" evidence="1">
    <location>
        <begin position="125"/>
        <end position="153"/>
    </location>
</feature>
<dbReference type="AlphaFoldDB" id="A0A0F8WBW4"/>
<evidence type="ECO:0000256" key="1">
    <source>
        <dbReference type="SAM" id="MobiDB-lite"/>
    </source>
</evidence>
<accession>A0A0F8WBW4</accession>